<accession>A0A7G9YZ90</accession>
<protein>
    <submittedName>
        <fullName evidence="2">Uncharacterized protein</fullName>
    </submittedName>
</protein>
<gene>
    <name evidence="2" type="ORF">AFNPGKIM_00020</name>
</gene>
<organism evidence="2">
    <name type="scientific">Candidatus Methanophagaceae archaeon ANME-1 ERB6</name>
    <dbReference type="NCBI Taxonomy" id="2759912"/>
    <lineage>
        <taxon>Archaea</taxon>
        <taxon>Methanobacteriati</taxon>
        <taxon>Methanobacteriota</taxon>
        <taxon>Stenosarchaea group</taxon>
        <taxon>Methanomicrobia</taxon>
        <taxon>Candidatus Methanophagales</taxon>
        <taxon>Candidatus Methanophagaceae</taxon>
    </lineage>
</organism>
<dbReference type="AlphaFoldDB" id="A0A7G9YZ90"/>
<keyword evidence="1" id="KW-0472">Membrane</keyword>
<proteinExistence type="predicted"/>
<dbReference type="EMBL" id="MT631537">
    <property type="protein sequence ID" value="QNO53324.1"/>
    <property type="molecule type" value="Genomic_DNA"/>
</dbReference>
<feature type="transmembrane region" description="Helical" evidence="1">
    <location>
        <begin position="14"/>
        <end position="35"/>
    </location>
</feature>
<evidence type="ECO:0000256" key="1">
    <source>
        <dbReference type="SAM" id="Phobius"/>
    </source>
</evidence>
<sequence>MSWELKGWLRLSRIYHWIAISLTAINTYVIVYYGMRWYRLAGVSGVVEATVPLDFLFRDIRYIVLVAFYCVVIWLAKYLREMHRDYLLIVKGEPKA</sequence>
<evidence type="ECO:0000313" key="2">
    <source>
        <dbReference type="EMBL" id="QNO53324.1"/>
    </source>
</evidence>
<keyword evidence="1" id="KW-1133">Transmembrane helix</keyword>
<name>A0A7G9YZ90_9EURY</name>
<feature type="transmembrane region" description="Helical" evidence="1">
    <location>
        <begin position="60"/>
        <end position="79"/>
    </location>
</feature>
<keyword evidence="1" id="KW-0812">Transmembrane</keyword>
<reference evidence="2" key="1">
    <citation type="submission" date="2020-06" db="EMBL/GenBank/DDBJ databases">
        <title>Unique genomic features of the anaerobic methanotrophic archaea.</title>
        <authorList>
            <person name="Chadwick G.L."/>
            <person name="Skennerton C.T."/>
            <person name="Laso-Perez R."/>
            <person name="Leu A.O."/>
            <person name="Speth D.R."/>
            <person name="Yu H."/>
            <person name="Morgan-Lang C."/>
            <person name="Hatzenpichler R."/>
            <person name="Goudeau D."/>
            <person name="Malmstrom R."/>
            <person name="Brazelton W.J."/>
            <person name="Woyke T."/>
            <person name="Hallam S.J."/>
            <person name="Tyson G.W."/>
            <person name="Wegener G."/>
            <person name="Boetius A."/>
            <person name="Orphan V."/>
        </authorList>
    </citation>
    <scope>NUCLEOTIDE SEQUENCE</scope>
</reference>